<protein>
    <recommendedName>
        <fullName evidence="4">Gag-Pol polyprotein</fullName>
    </recommendedName>
</protein>
<evidence type="ECO:0008006" key="4">
    <source>
        <dbReference type="Google" id="ProtNLM"/>
    </source>
</evidence>
<dbReference type="Pfam" id="PF08284">
    <property type="entry name" value="RVP_2"/>
    <property type="match status" value="1"/>
</dbReference>
<proteinExistence type="predicted"/>
<evidence type="ECO:0000256" key="1">
    <source>
        <dbReference type="SAM" id="MobiDB-lite"/>
    </source>
</evidence>
<organism evidence="2 3">
    <name type="scientific">Gossypium arboreum</name>
    <name type="common">Tree cotton</name>
    <name type="synonym">Gossypium nanking</name>
    <dbReference type="NCBI Taxonomy" id="29729"/>
    <lineage>
        <taxon>Eukaryota</taxon>
        <taxon>Viridiplantae</taxon>
        <taxon>Streptophyta</taxon>
        <taxon>Embryophyta</taxon>
        <taxon>Tracheophyta</taxon>
        <taxon>Spermatophyta</taxon>
        <taxon>Magnoliopsida</taxon>
        <taxon>eudicotyledons</taxon>
        <taxon>Gunneridae</taxon>
        <taxon>Pentapetalae</taxon>
        <taxon>rosids</taxon>
        <taxon>malvids</taxon>
        <taxon>Malvales</taxon>
        <taxon>Malvaceae</taxon>
        <taxon>Malvoideae</taxon>
        <taxon>Gossypium</taxon>
    </lineage>
</organism>
<gene>
    <name evidence="2" type="ORF">PVK06_043621</name>
</gene>
<keyword evidence="3" id="KW-1185">Reference proteome</keyword>
<dbReference type="Proteomes" id="UP001358586">
    <property type="component" value="Chromosome 12"/>
</dbReference>
<name>A0ABR0MNW4_GOSAR</name>
<dbReference type="EMBL" id="JARKNE010000012">
    <property type="protein sequence ID" value="KAK5775696.1"/>
    <property type="molecule type" value="Genomic_DNA"/>
</dbReference>
<evidence type="ECO:0000313" key="3">
    <source>
        <dbReference type="Proteomes" id="UP001358586"/>
    </source>
</evidence>
<evidence type="ECO:0000313" key="2">
    <source>
        <dbReference type="EMBL" id="KAK5775696.1"/>
    </source>
</evidence>
<feature type="region of interest" description="Disordered" evidence="1">
    <location>
        <begin position="1"/>
        <end position="21"/>
    </location>
</feature>
<reference evidence="2 3" key="1">
    <citation type="submission" date="2023-03" db="EMBL/GenBank/DDBJ databases">
        <title>WGS of Gossypium arboreum.</title>
        <authorList>
            <person name="Yu D."/>
        </authorList>
    </citation>
    <scope>NUCLEOTIDE SEQUENCE [LARGE SCALE GENOMIC DNA]</scope>
    <source>
        <tissue evidence="2">Leaf</tissue>
    </source>
</reference>
<comment type="caution">
    <text evidence="2">The sequence shown here is derived from an EMBL/GenBank/DDBJ whole genome shotgun (WGS) entry which is preliminary data.</text>
</comment>
<sequence>MLARGKPPRNTGNLSSSRRGIKDTAVRSEACAPARAYAICAREEASSPDVITGIFTLYDTSVVALIDPGSTHSYVCKTLVSSTTLLVESTEFVIRVSNPLGRCVLVDKVCENCPLMIRD</sequence>
<accession>A0ABR0MNW4</accession>